<keyword evidence="3" id="KW-1185">Reference proteome</keyword>
<name>A0A9W4U317_9PLEO</name>
<evidence type="ECO:0000313" key="3">
    <source>
        <dbReference type="Proteomes" id="UP001152607"/>
    </source>
</evidence>
<gene>
    <name evidence="2" type="ORF">PDIGIT_LOCUS465</name>
</gene>
<sequence length="58" mass="6524">MRAYRSDVGRLSERTCARRDHSAEENRWCPGPHLTQSPQKPGVVLTTPSQDSGLFELV</sequence>
<organism evidence="2 3">
    <name type="scientific">Periconia digitata</name>
    <dbReference type="NCBI Taxonomy" id="1303443"/>
    <lineage>
        <taxon>Eukaryota</taxon>
        <taxon>Fungi</taxon>
        <taxon>Dikarya</taxon>
        <taxon>Ascomycota</taxon>
        <taxon>Pezizomycotina</taxon>
        <taxon>Dothideomycetes</taxon>
        <taxon>Pleosporomycetidae</taxon>
        <taxon>Pleosporales</taxon>
        <taxon>Massarineae</taxon>
        <taxon>Periconiaceae</taxon>
        <taxon>Periconia</taxon>
    </lineage>
</organism>
<evidence type="ECO:0000256" key="1">
    <source>
        <dbReference type="SAM" id="MobiDB-lite"/>
    </source>
</evidence>
<accession>A0A9W4U317</accession>
<dbReference type="EMBL" id="CAOQHR010000001">
    <property type="protein sequence ID" value="CAI6237796.1"/>
    <property type="molecule type" value="Genomic_DNA"/>
</dbReference>
<feature type="compositionally biased region" description="Basic and acidic residues" evidence="1">
    <location>
        <begin position="16"/>
        <end position="27"/>
    </location>
</feature>
<dbReference type="Proteomes" id="UP001152607">
    <property type="component" value="Unassembled WGS sequence"/>
</dbReference>
<dbReference type="AlphaFoldDB" id="A0A9W4U317"/>
<reference evidence="2" key="1">
    <citation type="submission" date="2023-01" db="EMBL/GenBank/DDBJ databases">
        <authorList>
            <person name="Van Ghelder C."/>
            <person name="Rancurel C."/>
        </authorList>
    </citation>
    <scope>NUCLEOTIDE SEQUENCE</scope>
    <source>
        <strain evidence="2">CNCM I-4278</strain>
    </source>
</reference>
<evidence type="ECO:0000313" key="2">
    <source>
        <dbReference type="EMBL" id="CAI6237796.1"/>
    </source>
</evidence>
<feature type="region of interest" description="Disordered" evidence="1">
    <location>
        <begin position="16"/>
        <end position="58"/>
    </location>
</feature>
<proteinExistence type="predicted"/>
<comment type="caution">
    <text evidence="2">The sequence shown here is derived from an EMBL/GenBank/DDBJ whole genome shotgun (WGS) entry which is preliminary data.</text>
</comment>
<protein>
    <submittedName>
        <fullName evidence="2">Uncharacterized protein</fullName>
    </submittedName>
</protein>